<dbReference type="AlphaFoldDB" id="A0A645AF75"/>
<proteinExistence type="predicted"/>
<evidence type="ECO:0000313" key="1">
    <source>
        <dbReference type="EMBL" id="MPM51810.1"/>
    </source>
</evidence>
<accession>A0A645AF75</accession>
<organism evidence="1">
    <name type="scientific">bioreactor metagenome</name>
    <dbReference type="NCBI Taxonomy" id="1076179"/>
    <lineage>
        <taxon>unclassified sequences</taxon>
        <taxon>metagenomes</taxon>
        <taxon>ecological metagenomes</taxon>
    </lineage>
</organism>
<comment type="caution">
    <text evidence="1">The sequence shown here is derived from an EMBL/GenBank/DDBJ whole genome shotgun (WGS) entry which is preliminary data.</text>
</comment>
<name>A0A645AF75_9ZZZZ</name>
<sequence>MKKKVLLIMIALVLTISMFAGCSAGKYKDGVYFARSEVGDAWTSFVIVTVEKGKISNAYWSATNFVPSGDKRVLSENGEYGMVQFGNAKSEWYEQAKAAEDWLVKNQDPTAFESLYSDKEGHTAALKTDSGASVSIHVVEFFTLVEKALASEPIPAGKYGTTPVVTVKGEPADNGWQEVAEFIVANGTIVAVNFDAVYTKEYVAEGDNSNAAYFKVDGDPVTPLSKDQLKEAYGMTAAGSSLEWYQQAQLLENYVLENQTIYSVNADGYADGISGVSIHAIGFYELFNKAFGK</sequence>
<evidence type="ECO:0008006" key="2">
    <source>
        <dbReference type="Google" id="ProtNLM"/>
    </source>
</evidence>
<dbReference type="Gene3D" id="3.90.1010.20">
    <property type="match status" value="2"/>
</dbReference>
<protein>
    <recommendedName>
        <fullName evidence="2">FMN-binding domain-containing protein</fullName>
    </recommendedName>
</protein>
<reference evidence="1" key="1">
    <citation type="submission" date="2019-08" db="EMBL/GenBank/DDBJ databases">
        <authorList>
            <person name="Kucharzyk K."/>
            <person name="Murdoch R.W."/>
            <person name="Higgins S."/>
            <person name="Loffler F."/>
        </authorList>
    </citation>
    <scope>NUCLEOTIDE SEQUENCE</scope>
</reference>
<dbReference type="EMBL" id="VSSQ01013579">
    <property type="protein sequence ID" value="MPM51810.1"/>
    <property type="molecule type" value="Genomic_DNA"/>
</dbReference>
<gene>
    <name evidence="1" type="ORF">SDC9_98561</name>
</gene>
<dbReference type="PROSITE" id="PS51257">
    <property type="entry name" value="PROKAR_LIPOPROTEIN"/>
    <property type="match status" value="1"/>
</dbReference>